<dbReference type="Proteomes" id="UP000310374">
    <property type="component" value="Unassembled WGS sequence"/>
</dbReference>
<evidence type="ECO:0000313" key="6">
    <source>
        <dbReference type="Proteomes" id="UP000310374"/>
    </source>
</evidence>
<dbReference type="OrthoDB" id="2269179at2759"/>
<evidence type="ECO:0000313" key="2">
    <source>
        <dbReference type="EMBL" id="THW83126.1"/>
    </source>
</evidence>
<proteinExistence type="predicted"/>
<evidence type="ECO:0000313" key="4">
    <source>
        <dbReference type="Proteomes" id="UP000304928"/>
    </source>
</evidence>
<dbReference type="EMBL" id="QZAR01000302">
    <property type="protein sequence ID" value="THW83126.1"/>
    <property type="molecule type" value="Genomic_DNA"/>
</dbReference>
<sequence>MESAQMITDPSYQGASAETIATKTFQYWKRTLKQHGLDTSLLWPQDFQWLLPGPGTTQQQLDIFCALRDHPLSRPNSDLMRIVQLEPSTQNSPPTPPGHHFYIRSWQFTQDQLEKVIRFLCRQDILLSEATHWENTSIIYNNKTQPCTYTIRYVDMVSGPQRPTDRHTKDFAADERAPGVLLEFLAAVEQLFPEVAAAVELHLVKQASVDGFESSSLAEEIKRVLIEYLGHPSLLNRPQGGDYVSFVPFYDDVDLFRKLHTRYFTGFLSGASDIAINPRMTTALSDHFEEIQAFSNSYPSHTGTVQHHFSDGIRKAAMKSAEPMLYHGTAILILLGKGITYEQYLGEKTFFESNARSAYLVHDFLSRLAGTEEINTSPGASWNPKAFNTHHVAFADFWPWLWHSRTTLIDAIRFTQQYLSIVRPLIVATWSRPVTSIVRANFQNEGGMTHGLSLLAVVGEITIQYHGSQDDDDSAFLAIPHIHPGFEKYVDASLHQILLRFMDLTWQMTIHLADEARKLLEEDHAQKITRTRKAHCIEIIERIEHQRASDPDMRAFMQNFRQASEDLRGGWISMHPPPEVEDYRPLPNENGRARIVAIGRAEGHPHSGQRAQQLETLWSQRVDNLSYSGGKYKQKWMDDFLGLERGQQMFPPFRD</sequence>
<accession>A0A4S9E0F1</accession>
<dbReference type="EMBL" id="QZAM01000131">
    <property type="protein sequence ID" value="THW41125.1"/>
    <property type="molecule type" value="Genomic_DNA"/>
</dbReference>
<dbReference type="Proteomes" id="UP000304928">
    <property type="component" value="Unassembled WGS sequence"/>
</dbReference>
<comment type="caution">
    <text evidence="3">The sequence shown here is derived from an EMBL/GenBank/DDBJ whole genome shotgun (WGS) entry which is preliminary data.</text>
</comment>
<evidence type="ECO:0000313" key="1">
    <source>
        <dbReference type="EMBL" id="THW41125.1"/>
    </source>
</evidence>
<evidence type="ECO:0000313" key="5">
    <source>
        <dbReference type="Proteomes" id="UP000309076"/>
    </source>
</evidence>
<dbReference type="Proteomes" id="UP000309076">
    <property type="component" value="Unassembled WGS sequence"/>
</dbReference>
<protein>
    <submittedName>
        <fullName evidence="3">Uncharacterized protein</fullName>
    </submittedName>
</protein>
<name>A0A4S9E0F1_AURPU</name>
<gene>
    <name evidence="3" type="ORF">D6D12_05664</name>
    <name evidence="2" type="ORF">D6D15_09791</name>
    <name evidence="1" type="ORF">D6D21_06472</name>
</gene>
<organism evidence="3 6">
    <name type="scientific">Aureobasidium pullulans</name>
    <name type="common">Black yeast</name>
    <name type="synonym">Pullularia pullulans</name>
    <dbReference type="NCBI Taxonomy" id="5580"/>
    <lineage>
        <taxon>Eukaryota</taxon>
        <taxon>Fungi</taxon>
        <taxon>Dikarya</taxon>
        <taxon>Ascomycota</taxon>
        <taxon>Pezizomycotina</taxon>
        <taxon>Dothideomycetes</taxon>
        <taxon>Dothideomycetidae</taxon>
        <taxon>Dothideales</taxon>
        <taxon>Saccotheciaceae</taxon>
        <taxon>Aureobasidium</taxon>
    </lineage>
</organism>
<dbReference type="AlphaFoldDB" id="A0A4S9E0F1"/>
<evidence type="ECO:0000313" key="3">
    <source>
        <dbReference type="EMBL" id="THX27195.1"/>
    </source>
</evidence>
<reference evidence="4 5" key="1">
    <citation type="submission" date="2018-10" db="EMBL/GenBank/DDBJ databases">
        <title>Fifty Aureobasidium pullulans genomes reveal a recombining polyextremotolerant generalist.</title>
        <authorList>
            <person name="Gostincar C."/>
            <person name="Turk M."/>
            <person name="Zajc J."/>
            <person name="Gunde-Cimerman N."/>
        </authorList>
    </citation>
    <scope>NUCLEOTIDE SEQUENCE [LARGE SCALE GENOMIC DNA]</scope>
    <source>
        <strain evidence="3 6">EXF-10081</strain>
        <strain evidence="2 4">EXF-10507</strain>
        <strain evidence="1 5">EXF-10796</strain>
    </source>
</reference>
<dbReference type="EMBL" id="QZAT01000068">
    <property type="protein sequence ID" value="THX27195.1"/>
    <property type="molecule type" value="Genomic_DNA"/>
</dbReference>